<evidence type="ECO:0000259" key="4">
    <source>
        <dbReference type="Pfam" id="PF13439"/>
    </source>
</evidence>
<dbReference type="RefSeq" id="WP_286977650.1">
    <property type="nucleotide sequence ID" value="NZ_PFNG01000272.1"/>
</dbReference>
<dbReference type="Gene3D" id="3.40.50.2000">
    <property type="entry name" value="Glycogen Phosphorylase B"/>
    <property type="match status" value="2"/>
</dbReference>
<feature type="domain" description="Glycosyl transferase family 1" evidence="3">
    <location>
        <begin position="192"/>
        <end position="340"/>
    </location>
</feature>
<dbReference type="SUPFAM" id="SSF53756">
    <property type="entry name" value="UDP-Glycosyltransferase/glycogen phosphorylase"/>
    <property type="match status" value="1"/>
</dbReference>
<dbReference type="CDD" id="cd03809">
    <property type="entry name" value="GT4_MtfB-like"/>
    <property type="match status" value="1"/>
</dbReference>
<dbReference type="Proteomes" id="UP000230956">
    <property type="component" value="Unassembled WGS sequence"/>
</dbReference>
<organism evidence="5 6">
    <name type="scientific">Candidatus Aquicultor secundus</name>
    <dbReference type="NCBI Taxonomy" id="1973895"/>
    <lineage>
        <taxon>Bacteria</taxon>
        <taxon>Bacillati</taxon>
        <taxon>Actinomycetota</taxon>
        <taxon>Candidatus Aquicultoria</taxon>
        <taxon>Candidatus Aquicultorales</taxon>
        <taxon>Candidatus Aquicultoraceae</taxon>
        <taxon>Candidatus Aquicultor</taxon>
    </lineage>
</organism>
<proteinExistence type="predicted"/>
<dbReference type="InterPro" id="IPR001296">
    <property type="entry name" value="Glyco_trans_1"/>
</dbReference>
<keyword evidence="2 5" id="KW-0808">Transferase</keyword>
<evidence type="ECO:0000313" key="5">
    <source>
        <dbReference type="EMBL" id="PIZ34649.1"/>
    </source>
</evidence>
<dbReference type="GO" id="GO:0016757">
    <property type="term" value="F:glycosyltransferase activity"/>
    <property type="evidence" value="ECO:0007669"/>
    <property type="project" value="UniProtKB-KW"/>
</dbReference>
<dbReference type="InterPro" id="IPR028098">
    <property type="entry name" value="Glyco_trans_4-like_N"/>
</dbReference>
<protein>
    <submittedName>
        <fullName evidence="5">Glycosyltransferase family 1 protein</fullName>
    </submittedName>
</protein>
<dbReference type="Pfam" id="PF00534">
    <property type="entry name" value="Glycos_transf_1"/>
    <property type="match status" value="1"/>
</dbReference>
<evidence type="ECO:0000256" key="1">
    <source>
        <dbReference type="ARBA" id="ARBA00022676"/>
    </source>
</evidence>
<evidence type="ECO:0000259" key="3">
    <source>
        <dbReference type="Pfam" id="PF00534"/>
    </source>
</evidence>
<evidence type="ECO:0000256" key="2">
    <source>
        <dbReference type="ARBA" id="ARBA00022679"/>
    </source>
</evidence>
<comment type="caution">
    <text evidence="5">The sequence shown here is derived from an EMBL/GenBank/DDBJ whole genome shotgun (WGS) entry which is preliminary data.</text>
</comment>
<accession>A0A2M7T4R3</accession>
<name>A0A2M7T4R3_9ACTN</name>
<sequence>MFYMQNIIINGRFLSQAVTGVQRYALGVVKALDDLLDSGVIDPGLYSFTLLAPKDIRYRPDLRHIDIEVVGRLKGHLWEQVELPLYAGKRVLVNLCTPAPLIKRNQVVMIHDAATYACPDEFSTAFRTWYKIMLYGLCKRAAKVVTVSNFSKKELAHYCKTDETNIHVVYPGIDHFNQTQADESVLQKYDLSGKKFVLAVSSLSPRKNFLRLVDAIATLGDTDLDLVVVGGSNHKVFNRIGLESRNRVKWLSSINDKELKALYGSAYCFAFPSWYEGFGLPPIEAMLCGCPVVAANRASLPEVCGEAALYCDPYDPQDIAGKIRLLWNNASLRDDLQARGLARASVFTWEKCAQDMWFIIRQLLS</sequence>
<dbReference type="EMBL" id="PFNG01000272">
    <property type="protein sequence ID" value="PIZ34649.1"/>
    <property type="molecule type" value="Genomic_DNA"/>
</dbReference>
<dbReference type="PANTHER" id="PTHR46401:SF2">
    <property type="entry name" value="GLYCOSYLTRANSFERASE WBBK-RELATED"/>
    <property type="match status" value="1"/>
</dbReference>
<reference evidence="6" key="1">
    <citation type="submission" date="2017-09" db="EMBL/GenBank/DDBJ databases">
        <title>Depth-based differentiation of microbial function through sediment-hosted aquifers and enrichment of novel symbionts in the deep terrestrial subsurface.</title>
        <authorList>
            <person name="Probst A.J."/>
            <person name="Ladd B."/>
            <person name="Jarett J.K."/>
            <person name="Geller-Mcgrath D.E."/>
            <person name="Sieber C.M.K."/>
            <person name="Emerson J.B."/>
            <person name="Anantharaman K."/>
            <person name="Thomas B.C."/>
            <person name="Malmstrom R."/>
            <person name="Stieglmeier M."/>
            <person name="Klingl A."/>
            <person name="Woyke T."/>
            <person name="Ryan C.M."/>
            <person name="Banfield J.F."/>
        </authorList>
    </citation>
    <scope>NUCLEOTIDE SEQUENCE [LARGE SCALE GENOMIC DNA]</scope>
</reference>
<gene>
    <name evidence="5" type="ORF">COY37_11585</name>
</gene>
<dbReference type="PANTHER" id="PTHR46401">
    <property type="entry name" value="GLYCOSYLTRANSFERASE WBBK-RELATED"/>
    <property type="match status" value="1"/>
</dbReference>
<keyword evidence="1" id="KW-0328">Glycosyltransferase</keyword>
<feature type="domain" description="Glycosyltransferase subfamily 4-like N-terminal" evidence="4">
    <location>
        <begin position="104"/>
        <end position="174"/>
    </location>
</feature>
<dbReference type="AlphaFoldDB" id="A0A2M7T4R3"/>
<evidence type="ECO:0000313" key="6">
    <source>
        <dbReference type="Proteomes" id="UP000230956"/>
    </source>
</evidence>
<dbReference type="Pfam" id="PF13439">
    <property type="entry name" value="Glyco_transf_4"/>
    <property type="match status" value="1"/>
</dbReference>
<dbReference type="GO" id="GO:0009103">
    <property type="term" value="P:lipopolysaccharide biosynthetic process"/>
    <property type="evidence" value="ECO:0007669"/>
    <property type="project" value="TreeGrafter"/>
</dbReference>